<proteinExistence type="inferred from homology"/>
<dbReference type="AlphaFoldDB" id="A0A7C5AKP7"/>
<dbReference type="NCBIfam" id="NF001399">
    <property type="entry name" value="PRK00283.1"/>
    <property type="match status" value="1"/>
</dbReference>
<keyword evidence="8 11" id="KW-0238">DNA-binding</keyword>
<keyword evidence="9 11" id="KW-0233">DNA recombination</keyword>
<keyword evidence="6 11" id="KW-0159">Chromosome partition</keyword>
<feature type="active site" description="O-(3'-phospho-DNA)-tyrosine intermediate" evidence="11">
    <location>
        <position position="411"/>
    </location>
</feature>
<evidence type="ECO:0000256" key="9">
    <source>
        <dbReference type="ARBA" id="ARBA00023172"/>
    </source>
</evidence>
<feature type="active site" evidence="11">
    <location>
        <position position="402"/>
    </location>
</feature>
<dbReference type="PANTHER" id="PTHR30349">
    <property type="entry name" value="PHAGE INTEGRASE-RELATED"/>
    <property type="match status" value="1"/>
</dbReference>
<evidence type="ECO:0000256" key="7">
    <source>
        <dbReference type="ARBA" id="ARBA00022908"/>
    </source>
</evidence>
<dbReference type="Pfam" id="PF00589">
    <property type="entry name" value="Phage_integrase"/>
    <property type="match status" value="1"/>
</dbReference>
<gene>
    <name evidence="11 14" type="primary">xerD</name>
    <name evidence="14" type="ORF">ENW48_01460</name>
</gene>
<dbReference type="NCBIfam" id="TIGR02225">
    <property type="entry name" value="recomb_XerD"/>
    <property type="match status" value="1"/>
</dbReference>
<dbReference type="PROSITE" id="PS51898">
    <property type="entry name" value="TYR_RECOMBINASE"/>
    <property type="match status" value="1"/>
</dbReference>
<dbReference type="Pfam" id="PF02899">
    <property type="entry name" value="Phage_int_SAM_1"/>
    <property type="match status" value="2"/>
</dbReference>
<keyword evidence="10 11" id="KW-0131">Cell cycle</keyword>
<protein>
    <recommendedName>
        <fullName evidence="3 11">Tyrosine recombinase XerD</fullName>
    </recommendedName>
</protein>
<dbReference type="InterPro" id="IPR050090">
    <property type="entry name" value="Tyrosine_recombinase_XerCD"/>
</dbReference>
<dbReference type="InterPro" id="IPR011932">
    <property type="entry name" value="Recomb_XerD"/>
</dbReference>
<evidence type="ECO:0000256" key="6">
    <source>
        <dbReference type="ARBA" id="ARBA00022829"/>
    </source>
</evidence>
<evidence type="ECO:0000256" key="5">
    <source>
        <dbReference type="ARBA" id="ARBA00022618"/>
    </source>
</evidence>
<dbReference type="PROSITE" id="PS51900">
    <property type="entry name" value="CB"/>
    <property type="match status" value="2"/>
</dbReference>
<dbReference type="PANTHER" id="PTHR30349:SF90">
    <property type="entry name" value="TYROSINE RECOMBINASE XERD"/>
    <property type="match status" value="1"/>
</dbReference>
<evidence type="ECO:0000256" key="1">
    <source>
        <dbReference type="ARBA" id="ARBA00004496"/>
    </source>
</evidence>
<evidence type="ECO:0000256" key="11">
    <source>
        <dbReference type="HAMAP-Rule" id="MF_01807"/>
    </source>
</evidence>
<evidence type="ECO:0000313" key="14">
    <source>
        <dbReference type="EMBL" id="HGZ10869.1"/>
    </source>
</evidence>
<dbReference type="SUPFAM" id="SSF56349">
    <property type="entry name" value="DNA breaking-rejoining enzymes"/>
    <property type="match status" value="2"/>
</dbReference>
<evidence type="ECO:0000256" key="8">
    <source>
        <dbReference type="ARBA" id="ARBA00023125"/>
    </source>
</evidence>
<comment type="function">
    <text evidence="11">Site-specific tyrosine recombinase, which acts by catalyzing the cutting and rejoining of the recombining DNA molecules. The XerC-XerD complex is essential to convert dimers of the bacterial chromosome into monomers to permit their segregation at cell division. It also contributes to the segregational stability of plasmids.</text>
</comment>
<feature type="active site" evidence="11">
    <location>
        <position position="376"/>
    </location>
</feature>
<dbReference type="GO" id="GO:0051301">
    <property type="term" value="P:cell division"/>
    <property type="evidence" value="ECO:0007669"/>
    <property type="project" value="UniProtKB-KW"/>
</dbReference>
<dbReference type="InterPro" id="IPR023009">
    <property type="entry name" value="Tyrosine_recombinase_XerC/XerD"/>
</dbReference>
<keyword evidence="7 11" id="KW-0229">DNA integration</keyword>
<organism evidence="14">
    <name type="scientific">Desulfobacca acetoxidans</name>
    <dbReference type="NCBI Taxonomy" id="60893"/>
    <lineage>
        <taxon>Bacteria</taxon>
        <taxon>Pseudomonadati</taxon>
        <taxon>Thermodesulfobacteriota</taxon>
        <taxon>Desulfobaccia</taxon>
        <taxon>Desulfobaccales</taxon>
        <taxon>Desulfobaccaceae</taxon>
        <taxon>Desulfobacca</taxon>
    </lineage>
</organism>
<dbReference type="GO" id="GO:0009037">
    <property type="term" value="F:tyrosine-based site-specific recombinase activity"/>
    <property type="evidence" value="ECO:0007669"/>
    <property type="project" value="UniProtKB-UniRule"/>
</dbReference>
<dbReference type="InterPro" id="IPR011010">
    <property type="entry name" value="DNA_brk_join_enz"/>
</dbReference>
<dbReference type="InterPro" id="IPR044068">
    <property type="entry name" value="CB"/>
</dbReference>
<comment type="subunit">
    <text evidence="11">Forms a cyclic heterotetrameric complex composed of two molecules of XerC and two molecules of XerD.</text>
</comment>
<keyword evidence="4 11" id="KW-0963">Cytoplasm</keyword>
<keyword evidence="5 11" id="KW-0132">Cell division</keyword>
<dbReference type="GO" id="GO:0006313">
    <property type="term" value="P:DNA transposition"/>
    <property type="evidence" value="ECO:0007669"/>
    <property type="project" value="UniProtKB-UniRule"/>
</dbReference>
<feature type="active site" evidence="11">
    <location>
        <position position="282"/>
    </location>
</feature>
<reference evidence="14" key="1">
    <citation type="journal article" date="2020" name="mSystems">
        <title>Genome- and Community-Level Interaction Insights into Carbon Utilization and Element Cycling Functions of Hydrothermarchaeota in Hydrothermal Sediment.</title>
        <authorList>
            <person name="Zhou Z."/>
            <person name="Liu Y."/>
            <person name="Xu W."/>
            <person name="Pan J."/>
            <person name="Luo Z.H."/>
            <person name="Li M."/>
        </authorList>
    </citation>
    <scope>NUCLEOTIDE SEQUENCE [LARGE SCALE GENOMIC DNA]</scope>
    <source>
        <strain evidence="14">SpSt-853</strain>
    </source>
</reference>
<comment type="caution">
    <text evidence="14">The sequence shown here is derived from an EMBL/GenBank/DDBJ whole genome shotgun (WGS) entry which is preliminary data.</text>
</comment>
<dbReference type="Gene3D" id="1.10.443.10">
    <property type="entry name" value="Intergrase catalytic core"/>
    <property type="match status" value="1"/>
</dbReference>
<evidence type="ECO:0000256" key="2">
    <source>
        <dbReference type="ARBA" id="ARBA00010450"/>
    </source>
</evidence>
<evidence type="ECO:0000256" key="4">
    <source>
        <dbReference type="ARBA" id="ARBA00022490"/>
    </source>
</evidence>
<accession>A0A7C5AKP7</accession>
<comment type="similarity">
    <text evidence="2 11">Belongs to the 'phage' integrase family. XerD subfamily.</text>
</comment>
<feature type="domain" description="Tyr recombinase" evidence="12">
    <location>
        <begin position="242"/>
        <end position="424"/>
    </location>
</feature>
<dbReference type="InterPro" id="IPR002104">
    <property type="entry name" value="Integrase_catalytic"/>
</dbReference>
<feature type="active site" evidence="11">
    <location>
        <position position="306"/>
    </location>
</feature>
<dbReference type="InterPro" id="IPR013762">
    <property type="entry name" value="Integrase-like_cat_sf"/>
</dbReference>
<dbReference type="CDD" id="cd00798">
    <property type="entry name" value="INT_XerDC_C"/>
    <property type="match status" value="1"/>
</dbReference>
<feature type="domain" description="Core-binding (CB)" evidence="13">
    <location>
        <begin position="135"/>
        <end position="221"/>
    </location>
</feature>
<comment type="subcellular location">
    <subcellularLocation>
        <location evidence="1 11">Cytoplasm</location>
    </subcellularLocation>
</comment>
<dbReference type="GO" id="GO:0003677">
    <property type="term" value="F:DNA binding"/>
    <property type="evidence" value="ECO:0007669"/>
    <property type="project" value="UniProtKB-UniRule"/>
</dbReference>
<sequence length="430" mass="48638">MNLPTVLKEALDSFRQHLLNHPGFPPATLEAWEQEIRNFLDFLETRNRTSWAEVTPEDCQIYGQQGRSRKIPPRERQLKQAALEQFLSFLKAKGLMASFPLNLSAPLGDDSPASRVLSPSELQALLAGLRAAGPDYLDELLEQFYHHLAVERGLAPMTLESYAHDLQDFREFLRQRNVEAWEEVNLEDLQTYFAGLAARGLAAGSRARRLSALRQFFRFLEREELIVANPVELLDSPRLPLKLPQVLSEAEVEALLAAVDPSTPLGQRDAALLEVLYATGLRVSELVGLTLKQVDLRRGVVRPLGKGRKERLVPMVARAVEKLTLYLKQGRPQLLKGKDSPFVFVNRRGGPLTRQGFWKILRRYARLAGTRRLSPHTLRHSFATHLLSRGANLRVLQLLLGHADLATTQIYTQVDPKHLRKAHEKAHPRS</sequence>
<evidence type="ECO:0000256" key="10">
    <source>
        <dbReference type="ARBA" id="ARBA00023306"/>
    </source>
</evidence>
<name>A0A7C5AKP7_9BACT</name>
<dbReference type="Gene3D" id="1.10.150.130">
    <property type="match status" value="2"/>
</dbReference>
<evidence type="ECO:0000259" key="13">
    <source>
        <dbReference type="PROSITE" id="PS51900"/>
    </source>
</evidence>
<dbReference type="GO" id="GO:0007059">
    <property type="term" value="P:chromosome segregation"/>
    <property type="evidence" value="ECO:0007669"/>
    <property type="project" value="UniProtKB-UniRule"/>
</dbReference>
<evidence type="ECO:0000259" key="12">
    <source>
        <dbReference type="PROSITE" id="PS51898"/>
    </source>
</evidence>
<dbReference type="HAMAP" id="MF_01807">
    <property type="entry name" value="Recomb_XerD"/>
    <property type="match status" value="1"/>
</dbReference>
<feature type="domain" description="Core-binding (CB)" evidence="13">
    <location>
        <begin position="5"/>
        <end position="91"/>
    </location>
</feature>
<dbReference type="EMBL" id="DTKJ01000014">
    <property type="protein sequence ID" value="HGZ10869.1"/>
    <property type="molecule type" value="Genomic_DNA"/>
</dbReference>
<evidence type="ECO:0000256" key="3">
    <source>
        <dbReference type="ARBA" id="ARBA00015810"/>
    </source>
</evidence>
<dbReference type="HAMAP" id="MF_01808">
    <property type="entry name" value="Recomb_XerC_XerD"/>
    <property type="match status" value="1"/>
</dbReference>
<feature type="active site" evidence="11">
    <location>
        <position position="379"/>
    </location>
</feature>
<dbReference type="InterPro" id="IPR004107">
    <property type="entry name" value="Integrase_SAM-like_N"/>
</dbReference>
<dbReference type="GO" id="GO:0005737">
    <property type="term" value="C:cytoplasm"/>
    <property type="evidence" value="ECO:0007669"/>
    <property type="project" value="UniProtKB-SubCell"/>
</dbReference>
<dbReference type="InterPro" id="IPR010998">
    <property type="entry name" value="Integrase_recombinase_N"/>
</dbReference>